<dbReference type="Gene3D" id="3.90.1200.10">
    <property type="match status" value="1"/>
</dbReference>
<dbReference type="CDD" id="cd05154">
    <property type="entry name" value="ACAD10_11_N-like"/>
    <property type="match status" value="1"/>
</dbReference>
<dbReference type="InterPro" id="IPR051678">
    <property type="entry name" value="AGP_Transferase"/>
</dbReference>
<dbReference type="EMBL" id="JBHSFK010000004">
    <property type="protein sequence ID" value="MFC4499424.1"/>
    <property type="molecule type" value="Genomic_DNA"/>
</dbReference>
<dbReference type="RefSeq" id="WP_381169540.1">
    <property type="nucleotide sequence ID" value="NZ_JBHSFK010000004.1"/>
</dbReference>
<organism evidence="2 3">
    <name type="scientific">Streptomyces vulcanius</name>
    <dbReference type="NCBI Taxonomy" id="1441876"/>
    <lineage>
        <taxon>Bacteria</taxon>
        <taxon>Bacillati</taxon>
        <taxon>Actinomycetota</taxon>
        <taxon>Actinomycetes</taxon>
        <taxon>Kitasatosporales</taxon>
        <taxon>Streptomycetaceae</taxon>
        <taxon>Streptomyces</taxon>
    </lineage>
</organism>
<accession>A0ABV9AHT2</accession>
<protein>
    <submittedName>
        <fullName evidence="2">Phosphotransferase family protein</fullName>
    </submittedName>
</protein>
<reference evidence="3" key="1">
    <citation type="journal article" date="2019" name="Int. J. Syst. Evol. Microbiol.">
        <title>The Global Catalogue of Microorganisms (GCM) 10K type strain sequencing project: providing services to taxonomists for standard genome sequencing and annotation.</title>
        <authorList>
            <consortium name="The Broad Institute Genomics Platform"/>
            <consortium name="The Broad Institute Genome Sequencing Center for Infectious Disease"/>
            <person name="Wu L."/>
            <person name="Ma J."/>
        </authorList>
    </citation>
    <scope>NUCLEOTIDE SEQUENCE [LARGE SCALE GENOMIC DNA]</scope>
    <source>
        <strain evidence="3">CGMCC 4.7177</strain>
    </source>
</reference>
<dbReference type="PANTHER" id="PTHR21310">
    <property type="entry name" value="AMINOGLYCOSIDE PHOSPHOTRANSFERASE-RELATED-RELATED"/>
    <property type="match status" value="1"/>
</dbReference>
<gene>
    <name evidence="2" type="ORF">ACFPIH_07765</name>
</gene>
<dbReference type="InterPro" id="IPR011009">
    <property type="entry name" value="Kinase-like_dom_sf"/>
</dbReference>
<dbReference type="Pfam" id="PF01636">
    <property type="entry name" value="APH"/>
    <property type="match status" value="1"/>
</dbReference>
<proteinExistence type="predicted"/>
<dbReference type="SUPFAM" id="SSF56112">
    <property type="entry name" value="Protein kinase-like (PK-like)"/>
    <property type="match status" value="1"/>
</dbReference>
<dbReference type="Gene3D" id="3.30.200.20">
    <property type="entry name" value="Phosphorylase Kinase, domain 1"/>
    <property type="match status" value="1"/>
</dbReference>
<name>A0ABV9AHT2_9ACTN</name>
<dbReference type="InterPro" id="IPR002575">
    <property type="entry name" value="Aminoglycoside_PTrfase"/>
</dbReference>
<keyword evidence="3" id="KW-1185">Reference proteome</keyword>
<comment type="caution">
    <text evidence="2">The sequence shown here is derived from an EMBL/GenBank/DDBJ whole genome shotgun (WGS) entry which is preliminary data.</text>
</comment>
<evidence type="ECO:0000313" key="2">
    <source>
        <dbReference type="EMBL" id="MFC4499424.1"/>
    </source>
</evidence>
<feature type="domain" description="Aminoglycoside phosphotransferase" evidence="1">
    <location>
        <begin position="32"/>
        <end position="254"/>
    </location>
</feature>
<dbReference type="InterPro" id="IPR041726">
    <property type="entry name" value="ACAD10_11_N"/>
</dbReference>
<dbReference type="Proteomes" id="UP001595839">
    <property type="component" value="Unassembled WGS sequence"/>
</dbReference>
<sequence>MIANSTDPAVELTERTAVALRGWAPDGRVRSVEPLTGGTSSLTYVAALEGVPAGYERVVLKVAPPGLEPVRNRDVLRQARLMQVLDGVPGVRVPKVLFSDRGTPPARQPFVAMELVPGDCVEPVLVPRGTVPAGQVRARALDAARMLAHLHRADPKRTPLAVEPVVPPGAEIDRWTRAFTTVPEDLRTGYEAVEERLRATAPAAMMPVFTHGDYRLGNTLCDADSVNAVIDWEIWSLGDPRVDITWLTFFTDEAHHPASLSPEPTGMPGKAELIDAYQETRGERLPDLRWFEALTKYKESAATALLIKRGRKADHLTDMHIRMLPALPLLLSEAMDLLGRRAP</sequence>
<evidence type="ECO:0000259" key="1">
    <source>
        <dbReference type="Pfam" id="PF01636"/>
    </source>
</evidence>
<evidence type="ECO:0000313" key="3">
    <source>
        <dbReference type="Proteomes" id="UP001595839"/>
    </source>
</evidence>